<dbReference type="NCBIfam" id="TIGR01640">
    <property type="entry name" value="F_box_assoc_1"/>
    <property type="match status" value="1"/>
</dbReference>
<accession>A0A8S9I5L4</accession>
<dbReference type="Pfam" id="PF08268">
    <property type="entry name" value="FBA_3"/>
    <property type="match status" value="1"/>
</dbReference>
<proteinExistence type="predicted"/>
<evidence type="ECO:0000259" key="2">
    <source>
        <dbReference type="Pfam" id="PF08268"/>
    </source>
</evidence>
<organism evidence="3">
    <name type="scientific">Brassica cretica</name>
    <name type="common">Mustard</name>
    <dbReference type="NCBI Taxonomy" id="69181"/>
    <lineage>
        <taxon>Eukaryota</taxon>
        <taxon>Viridiplantae</taxon>
        <taxon>Streptophyta</taxon>
        <taxon>Embryophyta</taxon>
        <taxon>Tracheophyta</taxon>
        <taxon>Spermatophyta</taxon>
        <taxon>Magnoliopsida</taxon>
        <taxon>eudicotyledons</taxon>
        <taxon>Gunneridae</taxon>
        <taxon>Pentapetalae</taxon>
        <taxon>rosids</taxon>
        <taxon>malvids</taxon>
        <taxon>Brassicales</taxon>
        <taxon>Brassicaceae</taxon>
        <taxon>Brassiceae</taxon>
        <taxon>Brassica</taxon>
    </lineage>
</organism>
<sequence length="196" mass="22238">MVQRIVRENAVYGRRSVESDEMIKLNAQLYRRNWVQIVGYSNGLVCMSPADNALFLYNPTTGDSKRLPELAEEDHETHGFGFDDLTNDYKVVKLVADSRHVLNASVYSLKVNSWRRICDLNYKRDPGFVAGMNVNGAIHWVFTLQEANKRVVFEKCHCPVKLMMFLIVIETLSLGNSMGVSVWSIVASRSMMISGL</sequence>
<dbReference type="InterPro" id="IPR050796">
    <property type="entry name" value="SCF_F-box_component"/>
</dbReference>
<dbReference type="EMBL" id="QGKY02001250">
    <property type="protein sequence ID" value="KAF2564557.1"/>
    <property type="molecule type" value="Genomic_DNA"/>
</dbReference>
<evidence type="ECO:0000313" key="3">
    <source>
        <dbReference type="EMBL" id="KAF2564557.1"/>
    </source>
</evidence>
<gene>
    <name evidence="3" type="ORF">F2Q70_00016548</name>
</gene>
<name>A0A8S9I5L4_BRACR</name>
<evidence type="ECO:0000256" key="1">
    <source>
        <dbReference type="SAM" id="Phobius"/>
    </source>
</evidence>
<feature type="domain" description="F-box associated beta-propeller type 3" evidence="2">
    <location>
        <begin position="28"/>
        <end position="152"/>
    </location>
</feature>
<protein>
    <recommendedName>
        <fullName evidence="2">F-box associated beta-propeller type 3 domain-containing protein</fullName>
    </recommendedName>
</protein>
<keyword evidence="1" id="KW-0472">Membrane</keyword>
<dbReference type="PANTHER" id="PTHR31672:SF13">
    <property type="entry name" value="F-BOX PROTEIN CPR30-LIKE"/>
    <property type="match status" value="1"/>
</dbReference>
<keyword evidence="1" id="KW-1133">Transmembrane helix</keyword>
<dbReference type="InterPro" id="IPR017451">
    <property type="entry name" value="F-box-assoc_interact_dom"/>
</dbReference>
<reference evidence="3" key="1">
    <citation type="submission" date="2019-12" db="EMBL/GenBank/DDBJ databases">
        <title>Genome sequencing and annotation of Brassica cretica.</title>
        <authorList>
            <person name="Studholme D.J."/>
            <person name="Sarris P.F."/>
        </authorList>
    </citation>
    <scope>NUCLEOTIDE SEQUENCE</scope>
    <source>
        <strain evidence="3">PFS-102/07</strain>
        <tissue evidence="3">Leaf</tissue>
    </source>
</reference>
<feature type="transmembrane region" description="Helical" evidence="1">
    <location>
        <begin position="162"/>
        <end position="186"/>
    </location>
</feature>
<keyword evidence="1" id="KW-0812">Transmembrane</keyword>
<dbReference type="AlphaFoldDB" id="A0A8S9I5L4"/>
<dbReference type="PANTHER" id="PTHR31672">
    <property type="entry name" value="BNACNNG10540D PROTEIN"/>
    <property type="match status" value="1"/>
</dbReference>
<comment type="caution">
    <text evidence="3">The sequence shown here is derived from an EMBL/GenBank/DDBJ whole genome shotgun (WGS) entry which is preliminary data.</text>
</comment>
<dbReference type="InterPro" id="IPR013187">
    <property type="entry name" value="F-box-assoc_dom_typ3"/>
</dbReference>